<evidence type="ECO:0000313" key="2">
    <source>
        <dbReference type="Proteomes" id="UP000239434"/>
    </source>
</evidence>
<evidence type="ECO:0000313" key="1">
    <source>
        <dbReference type="EMBL" id="PRD42357.1"/>
    </source>
</evidence>
<comment type="caution">
    <text evidence="1">The sequence shown here is derived from an EMBL/GenBank/DDBJ whole genome shotgun (WGS) entry which is preliminary data.</text>
</comment>
<proteinExistence type="predicted"/>
<keyword evidence="2" id="KW-1185">Reference proteome</keyword>
<protein>
    <submittedName>
        <fullName evidence="1">Uncharacterized protein</fullName>
    </submittedName>
</protein>
<dbReference type="RefSeq" id="WP_105742996.1">
    <property type="nucleotide sequence ID" value="NZ_PVBR01000012.1"/>
</dbReference>
<organism evidence="1 2">
    <name type="scientific">Phyllobacterium phragmitis</name>
    <dbReference type="NCBI Taxonomy" id="2670329"/>
    <lineage>
        <taxon>Bacteria</taxon>
        <taxon>Pseudomonadati</taxon>
        <taxon>Pseudomonadota</taxon>
        <taxon>Alphaproteobacteria</taxon>
        <taxon>Hyphomicrobiales</taxon>
        <taxon>Phyllobacteriaceae</taxon>
        <taxon>Phyllobacterium</taxon>
    </lineage>
</organism>
<name>A0A2S9IPB0_9HYPH</name>
<dbReference type="AlphaFoldDB" id="A0A2S9IPB0"/>
<accession>A0A2S9IPB0</accession>
<reference evidence="1 2" key="1">
    <citation type="submission" date="2018-02" db="EMBL/GenBank/DDBJ databases">
        <title>The draft genome of Phyllobacterium sp. 1N-3.</title>
        <authorList>
            <person name="Liu L."/>
            <person name="Li L."/>
            <person name="Zhang X."/>
            <person name="Wang T."/>
            <person name="Liang L."/>
        </authorList>
    </citation>
    <scope>NUCLEOTIDE SEQUENCE [LARGE SCALE GENOMIC DNA]</scope>
    <source>
        <strain evidence="1 2">1N-3</strain>
    </source>
</reference>
<gene>
    <name evidence="1" type="ORF">C5748_16315</name>
</gene>
<dbReference type="Proteomes" id="UP000239434">
    <property type="component" value="Unassembled WGS sequence"/>
</dbReference>
<sequence length="482" mass="52787">MTDAHTATITDDAAKAYQRAAEVAKKLLEVSDGYSWESADGIYHTIIGLIDTHPTTALAKLPAEPSAWRPIKSAPRDGDEFIGRCEPGRAEFSCFWDGEAFAHYDHADGLIYYPVKEWRPLAIATPQTPAPQVPQHPDDIAVDQFAAAMKDKLARKRAEGRGGWDEPNQCSIAYLSRLLTEHVEKGDPVDVGNLAMMIHQRGASVADERERYADKVKSRSDVIVTPQATAPQSDMTAFQGSHDADSRLQAAAREAGWALSQLVDGIDWDKREQVSAIIGRLGLALRQAPAPQAPEHPDDIAVDRFAAAMIAASALLSELLAKVEAQKAYWNAKQRGLPSIEDYTDDEGEVSLPSDIGPLLEQASANGRYSAADWWLSTITAVFAKLPAAQGVMQPTHRHKKRATEYVLIGIGRMQTSHWRDPSTPADNCPHGTSINMREVAIYRSVDDGSLWARPREEFEDGRFKPLPAALALLERIGGQDG</sequence>
<dbReference type="EMBL" id="PVBR01000012">
    <property type="protein sequence ID" value="PRD42357.1"/>
    <property type="molecule type" value="Genomic_DNA"/>
</dbReference>